<evidence type="ECO:0000313" key="1">
    <source>
        <dbReference type="EMBL" id="TDB60083.1"/>
    </source>
</evidence>
<dbReference type="Proteomes" id="UP000295706">
    <property type="component" value="Unassembled WGS sequence"/>
</dbReference>
<gene>
    <name evidence="1" type="ORF">EZE20_21670</name>
</gene>
<dbReference type="OrthoDB" id="958112at2"/>
<reference evidence="1 2" key="1">
    <citation type="submission" date="2019-02" db="EMBL/GenBank/DDBJ databases">
        <title>Arundinibacter roseus gen. nov., sp. nov., a new member of the family Cytophagaceae.</title>
        <authorList>
            <person name="Szuroczki S."/>
            <person name="Khayer B."/>
            <person name="Sproer C."/>
            <person name="Toumi M."/>
            <person name="Szabo A."/>
            <person name="Felfoldi T."/>
            <person name="Schumann P."/>
            <person name="Toth E."/>
        </authorList>
    </citation>
    <scope>NUCLEOTIDE SEQUENCE [LARGE SCALE GENOMIC DNA]</scope>
    <source>
        <strain evidence="1 2">DMA-k-7a</strain>
    </source>
</reference>
<proteinExistence type="predicted"/>
<dbReference type="CDD" id="cd00027">
    <property type="entry name" value="BRCT"/>
    <property type="match status" value="1"/>
</dbReference>
<dbReference type="EMBL" id="SMJU01000018">
    <property type="protein sequence ID" value="TDB60083.1"/>
    <property type="molecule type" value="Genomic_DNA"/>
</dbReference>
<sequence length="222" mass="23553">MKKVLNVLVALAVFAVAIVLPNEVLAHVIGDPAASGLMLGAVLNFATLDATSHQTGNPGGTRQLLVALAKSITGVWPKRSDITGGEITSVPTLDPEATKWARYECPDGTIEVSSEKQGDPGFQSYKHAIEFMFSGFSKAIQAELEKYMNAGAVFIVEMNDGTYAVVGSSDNAIFVKQAFKGGKKGNDKRGFTMKGEQDGFVWDVLPLATAQVAELEIATEGV</sequence>
<dbReference type="AlphaFoldDB" id="A0A4R4JZ85"/>
<accession>A0A4R4JZ85</accession>
<name>A0A4R4JZ85_9BACT</name>
<keyword evidence="2" id="KW-1185">Reference proteome</keyword>
<comment type="caution">
    <text evidence="1">The sequence shown here is derived from an EMBL/GenBank/DDBJ whole genome shotgun (WGS) entry which is preliminary data.</text>
</comment>
<dbReference type="RefSeq" id="WP_132121689.1">
    <property type="nucleotide sequence ID" value="NZ_SMJU01000018.1"/>
</dbReference>
<protein>
    <submittedName>
        <fullName evidence="1">Uncharacterized protein</fullName>
    </submittedName>
</protein>
<evidence type="ECO:0000313" key="2">
    <source>
        <dbReference type="Proteomes" id="UP000295706"/>
    </source>
</evidence>
<organism evidence="1 2">
    <name type="scientific">Arundinibacter roseus</name>
    <dbReference type="NCBI Taxonomy" id="2070510"/>
    <lineage>
        <taxon>Bacteria</taxon>
        <taxon>Pseudomonadati</taxon>
        <taxon>Bacteroidota</taxon>
        <taxon>Cytophagia</taxon>
        <taxon>Cytophagales</taxon>
        <taxon>Spirosomataceae</taxon>
        <taxon>Arundinibacter</taxon>
    </lineage>
</organism>